<protein>
    <submittedName>
        <fullName evidence="2">Uncharacterized protein</fullName>
    </submittedName>
</protein>
<dbReference type="Proteomes" id="UP000435112">
    <property type="component" value="Unassembled WGS sequence"/>
</dbReference>
<feature type="compositionally biased region" description="Acidic residues" evidence="1">
    <location>
        <begin position="96"/>
        <end position="107"/>
    </location>
</feature>
<name>A0A6A3MYJ6_9STRA</name>
<dbReference type="AlphaFoldDB" id="A0A6A3MYJ6"/>
<sequence>MDLPPKSRRYSAAVAAAKFADLCLEFRTRKNYNCSRKRFAVFCMKEWYPDLLNNRFVGFLGRTRLGVVFYPFCWFPFPVDFSNSDDGVGDRHDDATDLPDNDTFEYDGSERSDDRSVDEYHPSDFDSESDGSDEDYNDNDEQRLLVQMMLLAIYECIVNT</sequence>
<feature type="region of interest" description="Disordered" evidence="1">
    <location>
        <begin position="86"/>
        <end position="138"/>
    </location>
</feature>
<dbReference type="EMBL" id="QXFU01000410">
    <property type="protein sequence ID" value="KAE9034257.1"/>
    <property type="molecule type" value="Genomic_DNA"/>
</dbReference>
<gene>
    <name evidence="2" type="ORF">PR002_g8227</name>
</gene>
<evidence type="ECO:0000256" key="1">
    <source>
        <dbReference type="SAM" id="MobiDB-lite"/>
    </source>
</evidence>
<evidence type="ECO:0000313" key="2">
    <source>
        <dbReference type="EMBL" id="KAE9034257.1"/>
    </source>
</evidence>
<evidence type="ECO:0000313" key="3">
    <source>
        <dbReference type="Proteomes" id="UP000435112"/>
    </source>
</evidence>
<accession>A0A6A3MYJ6</accession>
<feature type="compositionally biased region" description="Basic and acidic residues" evidence="1">
    <location>
        <begin position="108"/>
        <end position="124"/>
    </location>
</feature>
<comment type="caution">
    <text evidence="2">The sequence shown here is derived from an EMBL/GenBank/DDBJ whole genome shotgun (WGS) entry which is preliminary data.</text>
</comment>
<reference evidence="2 3" key="1">
    <citation type="submission" date="2018-09" db="EMBL/GenBank/DDBJ databases">
        <title>Genomic investigation of the strawberry pathogen Phytophthora fragariae indicates pathogenicity is determined by transcriptional variation in three key races.</title>
        <authorList>
            <person name="Adams T.M."/>
            <person name="Armitage A.D."/>
            <person name="Sobczyk M.K."/>
            <person name="Bates H.J."/>
            <person name="Dunwell J.M."/>
            <person name="Nellist C.F."/>
            <person name="Harrison R.J."/>
        </authorList>
    </citation>
    <scope>NUCLEOTIDE SEQUENCE [LARGE SCALE GENOMIC DNA]</scope>
    <source>
        <strain evidence="2 3">SCRP324</strain>
    </source>
</reference>
<organism evidence="2 3">
    <name type="scientific">Phytophthora rubi</name>
    <dbReference type="NCBI Taxonomy" id="129364"/>
    <lineage>
        <taxon>Eukaryota</taxon>
        <taxon>Sar</taxon>
        <taxon>Stramenopiles</taxon>
        <taxon>Oomycota</taxon>
        <taxon>Peronosporomycetes</taxon>
        <taxon>Peronosporales</taxon>
        <taxon>Peronosporaceae</taxon>
        <taxon>Phytophthora</taxon>
    </lineage>
</organism>
<proteinExistence type="predicted"/>
<feature type="compositionally biased region" description="Acidic residues" evidence="1">
    <location>
        <begin position="125"/>
        <end position="138"/>
    </location>
</feature>
<dbReference type="OrthoDB" id="119632at2759"/>